<dbReference type="InterPro" id="IPR041663">
    <property type="entry name" value="DisA/LigA_HHH"/>
</dbReference>
<keyword evidence="14" id="KW-0464">Manganese</keyword>
<feature type="compositionally biased region" description="Polar residues" evidence="16">
    <location>
        <begin position="1"/>
        <end position="16"/>
    </location>
</feature>
<feature type="binding site" evidence="14">
    <location>
        <position position="432"/>
    </location>
    <ligand>
        <name>Zn(2+)</name>
        <dbReference type="ChEBI" id="CHEBI:29105"/>
    </ligand>
</feature>
<keyword evidence="11 14" id="KW-0234">DNA repair</keyword>
<evidence type="ECO:0000256" key="5">
    <source>
        <dbReference type="ARBA" id="ARBA00022705"/>
    </source>
</evidence>
<dbReference type="AlphaFoldDB" id="A0A0G3G5K3"/>
<evidence type="ECO:0000256" key="9">
    <source>
        <dbReference type="ARBA" id="ARBA00022842"/>
    </source>
</evidence>
<dbReference type="CDD" id="cd00114">
    <property type="entry name" value="LIGANc"/>
    <property type="match status" value="1"/>
</dbReference>
<dbReference type="PANTHER" id="PTHR23389">
    <property type="entry name" value="CHROMOSOME TRANSMISSION FIDELITY FACTOR 18"/>
    <property type="match status" value="1"/>
</dbReference>
<dbReference type="GO" id="GO:0003911">
    <property type="term" value="F:DNA ligase (NAD+) activity"/>
    <property type="evidence" value="ECO:0007669"/>
    <property type="project" value="UniProtKB-UniRule"/>
</dbReference>
<feature type="binding site" evidence="14">
    <location>
        <position position="338"/>
    </location>
    <ligand>
        <name>NAD(+)</name>
        <dbReference type="ChEBI" id="CHEBI:57540"/>
    </ligand>
</feature>
<gene>
    <name evidence="14 18" type="primary">ligA</name>
    <name evidence="18" type="ORF">TVD_05060</name>
</gene>
<dbReference type="RefSeq" id="WP_047250967.1">
    <property type="nucleotide sequence ID" value="NZ_CP011367.1"/>
</dbReference>
<keyword evidence="5 14" id="KW-0235">DNA replication</keyword>
<dbReference type="InterPro" id="IPR001679">
    <property type="entry name" value="DNA_ligase"/>
</dbReference>
<dbReference type="InterPro" id="IPR033136">
    <property type="entry name" value="DNA_ligase_CS"/>
</dbReference>
<keyword evidence="7 14" id="KW-0227">DNA damage</keyword>
<dbReference type="Pfam" id="PF03119">
    <property type="entry name" value="DNA_ligase_ZBD"/>
    <property type="match status" value="1"/>
</dbReference>
<name>A0A0G3G5K3_9GAMM</name>
<dbReference type="InterPro" id="IPR001357">
    <property type="entry name" value="BRCT_dom"/>
</dbReference>
<evidence type="ECO:0000256" key="8">
    <source>
        <dbReference type="ARBA" id="ARBA00022833"/>
    </source>
</evidence>
<dbReference type="InterPro" id="IPR003583">
    <property type="entry name" value="Hlx-hairpin-Hlx_DNA-bd_motif"/>
</dbReference>
<evidence type="ECO:0000256" key="11">
    <source>
        <dbReference type="ARBA" id="ARBA00023204"/>
    </source>
</evidence>
<evidence type="ECO:0000313" key="19">
    <source>
        <dbReference type="Proteomes" id="UP000064201"/>
    </source>
</evidence>
<dbReference type="InterPro" id="IPR010994">
    <property type="entry name" value="RuvA_2-like"/>
</dbReference>
<dbReference type="PROSITE" id="PS01056">
    <property type="entry name" value="DNA_LIGASE_N2"/>
    <property type="match status" value="1"/>
</dbReference>
<feature type="binding site" evidence="14">
    <location>
        <position position="314"/>
    </location>
    <ligand>
        <name>NAD(+)</name>
        <dbReference type="ChEBI" id="CHEBI:57540"/>
    </ligand>
</feature>
<dbReference type="InterPro" id="IPR012340">
    <property type="entry name" value="NA-bd_OB-fold"/>
</dbReference>
<dbReference type="GO" id="GO:0003677">
    <property type="term" value="F:DNA binding"/>
    <property type="evidence" value="ECO:0007669"/>
    <property type="project" value="InterPro"/>
</dbReference>
<dbReference type="InterPro" id="IPR013840">
    <property type="entry name" value="DNAligase_N"/>
</dbReference>
<feature type="binding site" evidence="14">
    <location>
        <position position="197"/>
    </location>
    <ligand>
        <name>NAD(+)</name>
        <dbReference type="ChEBI" id="CHEBI:57540"/>
    </ligand>
</feature>
<organism evidence="18 19">
    <name type="scientific">Thioalkalivibrio versutus</name>
    <dbReference type="NCBI Taxonomy" id="106634"/>
    <lineage>
        <taxon>Bacteria</taxon>
        <taxon>Pseudomonadati</taxon>
        <taxon>Pseudomonadota</taxon>
        <taxon>Gammaproteobacteria</taxon>
        <taxon>Chromatiales</taxon>
        <taxon>Ectothiorhodospiraceae</taxon>
        <taxon>Thioalkalivibrio</taxon>
    </lineage>
</organism>
<dbReference type="Pfam" id="PF14520">
    <property type="entry name" value="HHH_5"/>
    <property type="match status" value="1"/>
</dbReference>
<dbReference type="PROSITE" id="PS50172">
    <property type="entry name" value="BRCT"/>
    <property type="match status" value="1"/>
</dbReference>
<dbReference type="InterPro" id="IPR018239">
    <property type="entry name" value="DNA_ligase_AS"/>
</dbReference>
<evidence type="ECO:0000256" key="13">
    <source>
        <dbReference type="ARBA" id="ARBA00060881"/>
    </source>
</evidence>
<dbReference type="GO" id="GO:0005829">
    <property type="term" value="C:cytosol"/>
    <property type="evidence" value="ECO:0007669"/>
    <property type="project" value="TreeGrafter"/>
</dbReference>
<sequence length="696" mass="75871">MSRSGSPASQAGSTDSPKTRIDALRRQIEHHNYRYYVLDDPEVSDAEFDALMRELEQLEADHPEFVTPDSPTQRVGATPAEGFATVRHRLPMLSLANGFEADAIRDFDRRVRERLAKQTGDPARGEGAVTYMAEPKLDGLAISLIYEDGRLVQAATRGDGETGEDVTANVRTVRPIPLHLGDRFTNDAPRVLEVRGEVFMRRADFERLNAGLEADGLRGFMNPRNAAAGSLRQLDSKVTARRPLSFFAYSVGFVEGGTLPDTQSGTLDWLQRLGFPACPEREVLEGVEACLDYYERLAARRAGLDYEIDGIVYKVDALADQQQLGFVSRAPRWAIAHKFPAEERTTTLHNVEFRVGRTGALTPVARLEPVLVGGVMVSNATLHNMDEIARKDVRIGDRVIVRRAGDVIPEVVGRAGGERPADTRAIEMPAACPECDSHIERTEGEVVARCTGGLVCPAQRREALKHFVSRRAMDIEGFGEKIIEQLADGGVVQSPADLFALDAERLEALERVGPKLAANLVNALEQARETTLARFIFALGIREVGEVTARNLAEYYGDLDALMQADAEALQEVPDVGPIVAEHIANFFAEPHNLEVIRALREAGVHWPDPPRREAAETGDDAPLAGCTYVLTGSFDTMTRDEAKAALEARGAKITGSVSKKTTAVIAGADPGSKVTKAESLDIPIFGPDDLAQLLA</sequence>
<proteinExistence type="inferred from homology"/>
<dbReference type="HAMAP" id="MF_01588">
    <property type="entry name" value="DNA_ligase_A"/>
    <property type="match status" value="1"/>
</dbReference>
<dbReference type="Pfam" id="PF12826">
    <property type="entry name" value="HHH_2"/>
    <property type="match status" value="1"/>
</dbReference>
<dbReference type="OrthoDB" id="9759736at2"/>
<comment type="caution">
    <text evidence="14">Lacks conserved residue(s) required for the propagation of feature annotation.</text>
</comment>
<dbReference type="NCBIfam" id="TIGR00575">
    <property type="entry name" value="dnlj"/>
    <property type="match status" value="1"/>
</dbReference>
<feature type="binding site" evidence="14">
    <location>
        <position position="435"/>
    </location>
    <ligand>
        <name>Zn(2+)</name>
        <dbReference type="ChEBI" id="CHEBI:29105"/>
    </ligand>
</feature>
<evidence type="ECO:0000256" key="12">
    <source>
        <dbReference type="ARBA" id="ARBA00034005"/>
    </source>
</evidence>
<dbReference type="Pfam" id="PF00533">
    <property type="entry name" value="BRCT"/>
    <property type="match status" value="1"/>
</dbReference>
<dbReference type="NCBIfam" id="NF005932">
    <property type="entry name" value="PRK07956.1"/>
    <property type="match status" value="1"/>
</dbReference>
<feature type="binding site" evidence="14">
    <location>
        <begin position="94"/>
        <end position="95"/>
    </location>
    <ligand>
        <name>NAD(+)</name>
        <dbReference type="ChEBI" id="CHEBI:57540"/>
    </ligand>
</feature>
<evidence type="ECO:0000256" key="14">
    <source>
        <dbReference type="HAMAP-Rule" id="MF_01588"/>
    </source>
</evidence>
<feature type="binding site" evidence="14">
    <location>
        <position position="456"/>
    </location>
    <ligand>
        <name>Zn(2+)</name>
        <dbReference type="ChEBI" id="CHEBI:29105"/>
    </ligand>
</feature>
<dbReference type="Pfam" id="PF01653">
    <property type="entry name" value="DNA_ligase_aden"/>
    <property type="match status" value="1"/>
</dbReference>
<dbReference type="FunFam" id="1.10.287.610:FF:000002">
    <property type="entry name" value="DNA ligase"/>
    <property type="match status" value="1"/>
</dbReference>
<dbReference type="STRING" id="106634.TVD_05060"/>
<evidence type="ECO:0000256" key="16">
    <source>
        <dbReference type="SAM" id="MobiDB-lite"/>
    </source>
</evidence>
<dbReference type="CDD" id="cd17748">
    <property type="entry name" value="BRCT_DNA_ligase_like"/>
    <property type="match status" value="1"/>
</dbReference>
<evidence type="ECO:0000256" key="3">
    <source>
        <dbReference type="ARBA" id="ARBA00013308"/>
    </source>
</evidence>
<evidence type="ECO:0000256" key="4">
    <source>
        <dbReference type="ARBA" id="ARBA00022598"/>
    </source>
</evidence>
<dbReference type="FunFam" id="3.30.470.30:FF:000001">
    <property type="entry name" value="DNA ligase"/>
    <property type="match status" value="1"/>
</dbReference>
<keyword evidence="19" id="KW-1185">Reference proteome</keyword>
<dbReference type="GO" id="GO:0046872">
    <property type="term" value="F:metal ion binding"/>
    <property type="evidence" value="ECO:0007669"/>
    <property type="project" value="UniProtKB-KW"/>
</dbReference>
<dbReference type="InterPro" id="IPR036420">
    <property type="entry name" value="BRCT_dom_sf"/>
</dbReference>
<feature type="region of interest" description="Disordered" evidence="16">
    <location>
        <begin position="1"/>
        <end position="20"/>
    </location>
</feature>
<dbReference type="KEGG" id="tvr:TVD_05060"/>
<dbReference type="EMBL" id="CP011367">
    <property type="protein sequence ID" value="AKJ94777.1"/>
    <property type="molecule type" value="Genomic_DNA"/>
</dbReference>
<reference evidence="18 19" key="1">
    <citation type="submission" date="2015-04" db="EMBL/GenBank/DDBJ databases">
        <title>Complete Sequence for the Genome of the Thioalkalivibrio versutus D301.</title>
        <authorList>
            <person name="Mu T."/>
            <person name="Zhou J."/>
            <person name="Xu X."/>
        </authorList>
    </citation>
    <scope>NUCLEOTIDE SEQUENCE [LARGE SCALE GENOMIC DNA]</scope>
    <source>
        <strain evidence="18 19">D301</strain>
    </source>
</reference>
<dbReference type="GO" id="GO:0006260">
    <property type="term" value="P:DNA replication"/>
    <property type="evidence" value="ECO:0007669"/>
    <property type="project" value="UniProtKB-KW"/>
</dbReference>
<feature type="binding site" evidence="14">
    <location>
        <position position="134"/>
    </location>
    <ligand>
        <name>NAD(+)</name>
        <dbReference type="ChEBI" id="CHEBI:57540"/>
    </ligand>
</feature>
<evidence type="ECO:0000313" key="18">
    <source>
        <dbReference type="EMBL" id="AKJ94777.1"/>
    </source>
</evidence>
<comment type="similarity">
    <text evidence="13 14">Belongs to the NAD-dependent DNA ligase family. LigA subfamily.</text>
</comment>
<dbReference type="InterPro" id="IPR004149">
    <property type="entry name" value="Znf_DNAligase_C4"/>
</dbReference>
<dbReference type="Proteomes" id="UP000064201">
    <property type="component" value="Chromosome"/>
</dbReference>
<dbReference type="PIRSF" id="PIRSF001604">
    <property type="entry name" value="LigA"/>
    <property type="match status" value="1"/>
</dbReference>
<dbReference type="Gene3D" id="1.10.287.610">
    <property type="entry name" value="Helix hairpin bin"/>
    <property type="match status" value="1"/>
</dbReference>
<evidence type="ECO:0000256" key="6">
    <source>
        <dbReference type="ARBA" id="ARBA00022723"/>
    </source>
</evidence>
<dbReference type="EC" id="6.5.1.2" evidence="2 14"/>
<dbReference type="SUPFAM" id="SSF56091">
    <property type="entry name" value="DNA ligase/mRNA capping enzyme, catalytic domain"/>
    <property type="match status" value="1"/>
</dbReference>
<dbReference type="SUPFAM" id="SSF47781">
    <property type="entry name" value="RuvA domain 2-like"/>
    <property type="match status" value="1"/>
</dbReference>
<dbReference type="PANTHER" id="PTHR23389:SF9">
    <property type="entry name" value="DNA LIGASE"/>
    <property type="match status" value="1"/>
</dbReference>
<dbReference type="Gene3D" id="6.20.10.30">
    <property type="match status" value="1"/>
</dbReference>
<dbReference type="PATRIC" id="fig|106634.4.peg.1030"/>
<comment type="catalytic activity">
    <reaction evidence="12 14 15">
        <text>NAD(+) + (deoxyribonucleotide)n-3'-hydroxyl + 5'-phospho-(deoxyribonucleotide)m = (deoxyribonucleotide)n+m + AMP + beta-nicotinamide D-nucleotide.</text>
        <dbReference type="EC" id="6.5.1.2"/>
    </reaction>
</comment>
<dbReference type="Gene3D" id="3.40.50.10190">
    <property type="entry name" value="BRCT domain"/>
    <property type="match status" value="1"/>
</dbReference>
<dbReference type="SMART" id="SM00292">
    <property type="entry name" value="BRCT"/>
    <property type="match status" value="1"/>
</dbReference>
<dbReference type="GO" id="GO:0006281">
    <property type="term" value="P:DNA repair"/>
    <property type="evidence" value="ECO:0007669"/>
    <property type="project" value="UniProtKB-KW"/>
</dbReference>
<evidence type="ECO:0000256" key="10">
    <source>
        <dbReference type="ARBA" id="ARBA00023027"/>
    </source>
</evidence>
<dbReference type="Gene3D" id="3.30.470.30">
    <property type="entry name" value="DNA ligase/mRNA capping enzyme"/>
    <property type="match status" value="1"/>
</dbReference>
<keyword evidence="6 14" id="KW-0479">Metal-binding</keyword>
<feature type="active site" description="N6-AMP-lysine intermediate" evidence="14">
    <location>
        <position position="136"/>
    </location>
</feature>
<dbReference type="SUPFAM" id="SSF50249">
    <property type="entry name" value="Nucleic acid-binding proteins"/>
    <property type="match status" value="1"/>
</dbReference>
<keyword evidence="10 14" id="KW-0520">NAD</keyword>
<dbReference type="Gene3D" id="1.10.150.20">
    <property type="entry name" value="5' to 3' exonuclease, C-terminal subdomain"/>
    <property type="match status" value="2"/>
</dbReference>
<dbReference type="FunFam" id="1.10.150.20:FF:000007">
    <property type="entry name" value="DNA ligase"/>
    <property type="match status" value="1"/>
</dbReference>
<dbReference type="SUPFAM" id="SSF52113">
    <property type="entry name" value="BRCT domain"/>
    <property type="match status" value="1"/>
</dbReference>
<dbReference type="FunFam" id="2.40.50.140:FF:000012">
    <property type="entry name" value="DNA ligase"/>
    <property type="match status" value="1"/>
</dbReference>
<evidence type="ECO:0000256" key="1">
    <source>
        <dbReference type="ARBA" id="ARBA00004067"/>
    </source>
</evidence>
<comment type="function">
    <text evidence="1 14">DNA ligase that catalyzes the formation of phosphodiester linkages between 5'-phosphoryl and 3'-hydroxyl groups in double-stranded DNA using NAD as a coenzyme and as the energy source for the reaction. It is essential for DNA replication and repair of damaged DNA.</text>
</comment>
<evidence type="ECO:0000256" key="2">
    <source>
        <dbReference type="ARBA" id="ARBA00012722"/>
    </source>
</evidence>
<dbReference type="Gene3D" id="2.40.50.140">
    <property type="entry name" value="Nucleic acid-binding proteins"/>
    <property type="match status" value="1"/>
</dbReference>
<dbReference type="Pfam" id="PF22745">
    <property type="entry name" value="Nlig-Ia"/>
    <property type="match status" value="1"/>
</dbReference>
<dbReference type="SMART" id="SM00278">
    <property type="entry name" value="HhH1"/>
    <property type="match status" value="4"/>
</dbReference>
<evidence type="ECO:0000256" key="15">
    <source>
        <dbReference type="RuleBase" id="RU000618"/>
    </source>
</evidence>
<keyword evidence="8 14" id="KW-0862">Zinc</keyword>
<dbReference type="PROSITE" id="PS01055">
    <property type="entry name" value="DNA_LIGASE_N1"/>
    <property type="match status" value="1"/>
</dbReference>
<dbReference type="Pfam" id="PF03120">
    <property type="entry name" value="OB_DNA_ligase"/>
    <property type="match status" value="1"/>
</dbReference>
<dbReference type="InterPro" id="IPR013839">
    <property type="entry name" value="DNAligase_adenylation"/>
</dbReference>
<dbReference type="FunFam" id="1.10.150.20:FF:000006">
    <property type="entry name" value="DNA ligase"/>
    <property type="match status" value="1"/>
</dbReference>
<dbReference type="InterPro" id="IPR004150">
    <property type="entry name" value="NAD_DNA_ligase_OB"/>
</dbReference>
<feature type="binding site" evidence="14">
    <location>
        <position position="157"/>
    </location>
    <ligand>
        <name>NAD(+)</name>
        <dbReference type="ChEBI" id="CHEBI:57540"/>
    </ligand>
</feature>
<dbReference type="SMART" id="SM00532">
    <property type="entry name" value="LIGANc"/>
    <property type="match status" value="1"/>
</dbReference>
<evidence type="ECO:0000259" key="17">
    <source>
        <dbReference type="PROSITE" id="PS50172"/>
    </source>
</evidence>
<accession>A0A0G3G5K3</accession>
<feature type="binding site" evidence="14">
    <location>
        <begin position="45"/>
        <end position="49"/>
    </location>
    <ligand>
        <name>NAD(+)</name>
        <dbReference type="ChEBI" id="CHEBI:57540"/>
    </ligand>
</feature>
<comment type="cofactor">
    <cofactor evidence="14">
        <name>Mg(2+)</name>
        <dbReference type="ChEBI" id="CHEBI:18420"/>
    </cofactor>
    <cofactor evidence="14">
        <name>Mn(2+)</name>
        <dbReference type="ChEBI" id="CHEBI:29035"/>
    </cofactor>
</comment>
<evidence type="ECO:0000256" key="7">
    <source>
        <dbReference type="ARBA" id="ARBA00022763"/>
    </source>
</evidence>
<protein>
    <recommendedName>
        <fullName evidence="3 14">DNA ligase</fullName>
        <ecNumber evidence="2 14">6.5.1.2</ecNumber>
    </recommendedName>
    <alternativeName>
        <fullName evidence="14">Polydeoxyribonucleotide synthase [NAD(+)]</fullName>
    </alternativeName>
</protein>
<keyword evidence="4 14" id="KW-0436">Ligase</keyword>
<feature type="domain" description="BRCT" evidence="17">
    <location>
        <begin position="619"/>
        <end position="696"/>
    </location>
</feature>
<keyword evidence="9 14" id="KW-0460">Magnesium</keyword>